<feature type="transmembrane region" description="Helical" evidence="6">
    <location>
        <begin position="399"/>
        <end position="421"/>
    </location>
</feature>
<evidence type="ECO:0000256" key="1">
    <source>
        <dbReference type="ARBA" id="ARBA00004370"/>
    </source>
</evidence>
<evidence type="ECO:0000313" key="9">
    <source>
        <dbReference type="Proteomes" id="UP000271974"/>
    </source>
</evidence>
<evidence type="ECO:0000256" key="5">
    <source>
        <dbReference type="SAM" id="MobiDB-lite"/>
    </source>
</evidence>
<dbReference type="GO" id="GO:0016020">
    <property type="term" value="C:membrane"/>
    <property type="evidence" value="ECO:0007669"/>
    <property type="project" value="UniProtKB-SubCell"/>
</dbReference>
<evidence type="ECO:0000313" key="8">
    <source>
        <dbReference type="EMBL" id="RUS82835.1"/>
    </source>
</evidence>
<accession>A0A433TMN7</accession>
<feature type="transmembrane region" description="Helical" evidence="6">
    <location>
        <begin position="220"/>
        <end position="246"/>
    </location>
</feature>
<gene>
    <name evidence="8" type="ORF">EGW08_009411</name>
</gene>
<dbReference type="STRING" id="188477.A0A433TMN7"/>
<dbReference type="PRINTS" id="PR00237">
    <property type="entry name" value="GPCRRHODOPSN"/>
</dbReference>
<dbReference type="PROSITE" id="PS50262">
    <property type="entry name" value="G_PROTEIN_RECEP_F1_2"/>
    <property type="match status" value="1"/>
</dbReference>
<evidence type="ECO:0000259" key="7">
    <source>
        <dbReference type="PROSITE" id="PS50262"/>
    </source>
</evidence>
<sequence>MYERNASDFGGNSTVSSPIFPPDVPPEYMQETFQAIASVASRVIVVTTILGLIGNFLTVLVFAKLGFSETIHMSYVALAVSDFGCVLTLLWSRMCYSPLLKSIFLRYRLDYDTTLFANFTGAWPNHGFSRTTALLTAWISLERCLCVLFPTKVKVMITRKVTKVVLTTVYVIGVCPVALAFVGVTSEMTFEPERNLTTLIIGYDAGGKQQNLNALNQIAFVLYGALYPLASWATVAVCTAFLITALKRSARWRRQNAGAAYTSSGSGSCAGYARGGNKSGSGNKVTTGAEKRNDKTTAGAELSNSKSTTGTQSSNVSTTESKEETETGSNNKTGTGSAKQRKRGNTGYNKKLPSRDTRVTRTVVAIACAFIVFSLPISATVVTAFFIREFSVNGLLHFPLMICVALSLTFSGLNSSINIAVYTATGTKFRETLLQLFKKTQDYIYFVNILQKTQDYIYFVNILQKTQDYIYFVNILQKTQDYIYFVNILQKTQDYIYFVNILQKTQDYIYFVNILQKTQDYIYFVNILQKTQDYIYFVNILQKTQDYIYFVNILQKTQDYIYFVNILQKTQDYIYFVNILQKTQDYIYFVNILQKTQDYIYSNYMY</sequence>
<dbReference type="Pfam" id="PF00001">
    <property type="entry name" value="7tm_1"/>
    <property type="match status" value="1"/>
</dbReference>
<dbReference type="GO" id="GO:0004930">
    <property type="term" value="F:G protein-coupled receptor activity"/>
    <property type="evidence" value="ECO:0007669"/>
    <property type="project" value="InterPro"/>
</dbReference>
<keyword evidence="3 6" id="KW-1133">Transmembrane helix</keyword>
<protein>
    <recommendedName>
        <fullName evidence="7">G-protein coupled receptors family 1 profile domain-containing protein</fullName>
    </recommendedName>
</protein>
<keyword evidence="4 6" id="KW-0472">Membrane</keyword>
<feature type="domain" description="G-protein coupled receptors family 1 profile" evidence="7">
    <location>
        <begin position="54"/>
        <end position="422"/>
    </location>
</feature>
<dbReference type="AlphaFoldDB" id="A0A433TMN7"/>
<dbReference type="OrthoDB" id="6091802at2759"/>
<name>A0A433TMN7_ELYCH</name>
<evidence type="ECO:0000256" key="2">
    <source>
        <dbReference type="ARBA" id="ARBA00022692"/>
    </source>
</evidence>
<dbReference type="PANTHER" id="PTHR46641:SF18">
    <property type="entry name" value="G-PROTEIN COUPLED RECEPTORS FAMILY 1 PROFILE DOMAIN-CONTAINING PROTEIN"/>
    <property type="match status" value="1"/>
</dbReference>
<feature type="region of interest" description="Disordered" evidence="5">
    <location>
        <begin position="276"/>
        <end position="353"/>
    </location>
</feature>
<comment type="subcellular location">
    <subcellularLocation>
        <location evidence="1">Membrane</location>
    </subcellularLocation>
</comment>
<keyword evidence="9" id="KW-1185">Reference proteome</keyword>
<dbReference type="SUPFAM" id="SSF81321">
    <property type="entry name" value="Family A G protein-coupled receptor-like"/>
    <property type="match status" value="1"/>
</dbReference>
<feature type="transmembrane region" description="Helical" evidence="6">
    <location>
        <begin position="43"/>
        <end position="63"/>
    </location>
</feature>
<evidence type="ECO:0000256" key="3">
    <source>
        <dbReference type="ARBA" id="ARBA00022989"/>
    </source>
</evidence>
<comment type="caution">
    <text evidence="8">The sequence shown here is derived from an EMBL/GenBank/DDBJ whole genome shotgun (WGS) entry which is preliminary data.</text>
</comment>
<proteinExistence type="predicted"/>
<dbReference type="EMBL" id="RQTK01000269">
    <property type="protein sequence ID" value="RUS82835.1"/>
    <property type="molecule type" value="Genomic_DNA"/>
</dbReference>
<organism evidence="8 9">
    <name type="scientific">Elysia chlorotica</name>
    <name type="common">Eastern emerald elysia</name>
    <name type="synonym">Sea slug</name>
    <dbReference type="NCBI Taxonomy" id="188477"/>
    <lineage>
        <taxon>Eukaryota</taxon>
        <taxon>Metazoa</taxon>
        <taxon>Spiralia</taxon>
        <taxon>Lophotrochozoa</taxon>
        <taxon>Mollusca</taxon>
        <taxon>Gastropoda</taxon>
        <taxon>Heterobranchia</taxon>
        <taxon>Euthyneura</taxon>
        <taxon>Panpulmonata</taxon>
        <taxon>Sacoglossa</taxon>
        <taxon>Placobranchoidea</taxon>
        <taxon>Plakobranchidae</taxon>
        <taxon>Elysia</taxon>
    </lineage>
</organism>
<evidence type="ECO:0000256" key="6">
    <source>
        <dbReference type="SAM" id="Phobius"/>
    </source>
</evidence>
<reference evidence="8 9" key="1">
    <citation type="submission" date="2019-01" db="EMBL/GenBank/DDBJ databases">
        <title>A draft genome assembly of the solar-powered sea slug Elysia chlorotica.</title>
        <authorList>
            <person name="Cai H."/>
            <person name="Li Q."/>
            <person name="Fang X."/>
            <person name="Li J."/>
            <person name="Curtis N.E."/>
            <person name="Altenburger A."/>
            <person name="Shibata T."/>
            <person name="Feng M."/>
            <person name="Maeda T."/>
            <person name="Schwartz J.A."/>
            <person name="Shigenobu S."/>
            <person name="Lundholm N."/>
            <person name="Nishiyama T."/>
            <person name="Yang H."/>
            <person name="Hasebe M."/>
            <person name="Li S."/>
            <person name="Pierce S.K."/>
            <person name="Wang J."/>
        </authorList>
    </citation>
    <scope>NUCLEOTIDE SEQUENCE [LARGE SCALE GENOMIC DNA]</scope>
    <source>
        <strain evidence="8">EC2010</strain>
        <tissue evidence="8">Whole organism of an adult</tissue>
    </source>
</reference>
<dbReference type="InterPro" id="IPR052954">
    <property type="entry name" value="GPCR-Ligand_Int"/>
</dbReference>
<dbReference type="InterPro" id="IPR000276">
    <property type="entry name" value="GPCR_Rhodpsn"/>
</dbReference>
<dbReference type="Gene3D" id="1.20.1070.10">
    <property type="entry name" value="Rhodopsin 7-helix transmembrane proteins"/>
    <property type="match status" value="1"/>
</dbReference>
<dbReference type="PANTHER" id="PTHR46641">
    <property type="entry name" value="FMRFAMIDE RECEPTOR-RELATED"/>
    <property type="match status" value="1"/>
</dbReference>
<feature type="compositionally biased region" description="Polar residues" evidence="5">
    <location>
        <begin position="302"/>
        <end position="312"/>
    </location>
</feature>
<dbReference type="InterPro" id="IPR017452">
    <property type="entry name" value="GPCR_Rhodpsn_7TM"/>
</dbReference>
<keyword evidence="2 6" id="KW-0812">Transmembrane</keyword>
<feature type="transmembrane region" description="Helical" evidence="6">
    <location>
        <begin position="75"/>
        <end position="96"/>
    </location>
</feature>
<dbReference type="Proteomes" id="UP000271974">
    <property type="component" value="Unassembled WGS sequence"/>
</dbReference>
<feature type="transmembrane region" description="Helical" evidence="6">
    <location>
        <begin position="164"/>
        <end position="184"/>
    </location>
</feature>
<evidence type="ECO:0000256" key="4">
    <source>
        <dbReference type="ARBA" id="ARBA00023136"/>
    </source>
</evidence>
<feature type="transmembrane region" description="Helical" evidence="6">
    <location>
        <begin position="363"/>
        <end position="387"/>
    </location>
</feature>